<evidence type="ECO:0000256" key="1">
    <source>
        <dbReference type="SAM" id="Phobius"/>
    </source>
</evidence>
<keyword evidence="1" id="KW-0472">Membrane</keyword>
<keyword evidence="1" id="KW-1133">Transmembrane helix</keyword>
<name>A0A0E2E2Q1_TREDN</name>
<organism evidence="2">
    <name type="scientific">Treponema denticola H-22</name>
    <dbReference type="NCBI Taxonomy" id="999432"/>
    <lineage>
        <taxon>Bacteria</taxon>
        <taxon>Pseudomonadati</taxon>
        <taxon>Spirochaetota</taxon>
        <taxon>Spirochaetia</taxon>
        <taxon>Spirochaetales</taxon>
        <taxon>Treponemataceae</taxon>
        <taxon>Treponema</taxon>
    </lineage>
</organism>
<sequence length="130" mass="15055">MSTAKNESPQLKYTGVEINFVINNLEAERRGIKPSARIKILSIYTFQTLPIYNAISIETAMSTANIAYHIIITSMFSFMLYIKENKITDKEDFFSRKTTYYQTVILPGILSEKYYKQKYSKNAIKSEIIL</sequence>
<reference evidence="2" key="1">
    <citation type="submission" date="2012-01" db="EMBL/GenBank/DDBJ databases">
        <title>The Genome Sequence of Treponema denticola H-22.</title>
        <authorList>
            <consortium name="The Broad Institute Genome Sequencing Platform"/>
            <person name="Earl A."/>
            <person name="Ward D."/>
            <person name="Feldgarden M."/>
            <person name="Gevers D."/>
            <person name="Blanton J.M."/>
            <person name="Fenno C.J."/>
            <person name="Baranova O.V."/>
            <person name="Mathney J."/>
            <person name="Dewhirst F.E."/>
            <person name="Izard J."/>
            <person name="Young S.K."/>
            <person name="Zeng Q."/>
            <person name="Gargeya S."/>
            <person name="Fitzgerald M."/>
            <person name="Haas B."/>
            <person name="Abouelleil A."/>
            <person name="Alvarado L."/>
            <person name="Arachchi H.M."/>
            <person name="Berlin A."/>
            <person name="Chapman S.B."/>
            <person name="Gearin G."/>
            <person name="Goldberg J."/>
            <person name="Griggs A."/>
            <person name="Gujja S."/>
            <person name="Hansen M."/>
            <person name="Heiman D."/>
            <person name="Howarth C."/>
            <person name="Larimer J."/>
            <person name="Lui A."/>
            <person name="MacDonald P.J.P."/>
            <person name="McCowen C."/>
            <person name="Montmayeur A."/>
            <person name="Murphy C."/>
            <person name="Neiman D."/>
            <person name="Pearson M."/>
            <person name="Priest M."/>
            <person name="Roberts A."/>
            <person name="Saif S."/>
            <person name="Shea T."/>
            <person name="Sisk P."/>
            <person name="Stolte C."/>
            <person name="Sykes S."/>
            <person name="Wortman J."/>
            <person name="Nusbaum C."/>
            <person name="Birren B."/>
        </authorList>
    </citation>
    <scope>NUCLEOTIDE SEQUENCE [LARGE SCALE GENOMIC DNA]</scope>
    <source>
        <strain evidence="2">H-22</strain>
    </source>
</reference>
<dbReference type="HOGENOM" id="CLU_1937199_0_0_12"/>
<protein>
    <submittedName>
        <fullName evidence="2">Uncharacterized protein</fullName>
    </submittedName>
</protein>
<gene>
    <name evidence="2" type="ORF">HMPREF9726_02025</name>
</gene>
<dbReference type="RefSeq" id="WP_002685405.1">
    <property type="nucleotide sequence ID" value="NZ_CM001795.1"/>
</dbReference>
<evidence type="ECO:0000313" key="2">
    <source>
        <dbReference type="EMBL" id="EMB31645.1"/>
    </source>
</evidence>
<accession>A0A0E2E2Q1</accession>
<dbReference type="AlphaFoldDB" id="A0A0E2E2Q1"/>
<comment type="caution">
    <text evidence="2">The sequence shown here is derived from an EMBL/GenBank/DDBJ whole genome shotgun (WGS) entry which is preliminary data.</text>
</comment>
<dbReference type="EMBL" id="AGDV01000020">
    <property type="protein sequence ID" value="EMB31645.1"/>
    <property type="molecule type" value="Genomic_DNA"/>
</dbReference>
<feature type="transmembrane region" description="Helical" evidence="1">
    <location>
        <begin position="66"/>
        <end position="82"/>
    </location>
</feature>
<proteinExistence type="predicted"/>
<keyword evidence="1" id="KW-0812">Transmembrane</keyword>
<dbReference type="PATRIC" id="fig|999432.5.peg.2103"/>
<dbReference type="Proteomes" id="UP000011705">
    <property type="component" value="Chromosome"/>
</dbReference>